<dbReference type="InterPro" id="IPR036865">
    <property type="entry name" value="CRAL-TRIO_dom_sf"/>
</dbReference>
<reference evidence="2" key="1">
    <citation type="journal article" date="2020" name="Nature">
        <title>Giant virus diversity and host interactions through global metagenomics.</title>
        <authorList>
            <person name="Schulz F."/>
            <person name="Roux S."/>
            <person name="Paez-Espino D."/>
            <person name="Jungbluth S."/>
            <person name="Walsh D.A."/>
            <person name="Denef V.J."/>
            <person name="McMahon K.D."/>
            <person name="Konstantinidis K.T."/>
            <person name="Eloe-Fadrosh E.A."/>
            <person name="Kyrpides N.C."/>
            <person name="Woyke T."/>
        </authorList>
    </citation>
    <scope>NUCLEOTIDE SEQUENCE</scope>
    <source>
        <strain evidence="2">GVMAG-S-1039698-54</strain>
    </source>
</reference>
<dbReference type="AlphaFoldDB" id="A0A6C0AKJ8"/>
<sequence length="144" mass="17354">MNNKNDYESLKNKYNTFMSVEERNKKGHIIIDLTQFNNPQYRNKEPEFIQYNMFVILQALEICKKYNNENKIIVHVNMVGTTRDNFSLTFFKRVNKFLDQAFPEEIMEICYVYSKSKLTTILWKLIKPILQPESRNKFKIVKIK</sequence>
<protein>
    <recommendedName>
        <fullName evidence="1">CRAL-TRIO domain-containing protein</fullName>
    </recommendedName>
</protein>
<dbReference type="Gene3D" id="3.40.525.10">
    <property type="entry name" value="CRAL-TRIO lipid binding domain"/>
    <property type="match status" value="1"/>
</dbReference>
<dbReference type="EMBL" id="MN740676">
    <property type="protein sequence ID" value="QHS80262.1"/>
    <property type="molecule type" value="Genomic_DNA"/>
</dbReference>
<proteinExistence type="predicted"/>
<dbReference type="InterPro" id="IPR001251">
    <property type="entry name" value="CRAL-TRIO_dom"/>
</dbReference>
<dbReference type="PROSITE" id="PS50191">
    <property type="entry name" value="CRAL_TRIO"/>
    <property type="match status" value="1"/>
</dbReference>
<feature type="domain" description="CRAL-TRIO" evidence="1">
    <location>
        <begin position="6"/>
        <end position="144"/>
    </location>
</feature>
<evidence type="ECO:0000313" key="2">
    <source>
        <dbReference type="EMBL" id="QHS80262.1"/>
    </source>
</evidence>
<evidence type="ECO:0000259" key="1">
    <source>
        <dbReference type="PROSITE" id="PS50191"/>
    </source>
</evidence>
<name>A0A6C0AKJ8_9ZZZZ</name>
<dbReference type="SUPFAM" id="SSF52087">
    <property type="entry name" value="CRAL/TRIO domain"/>
    <property type="match status" value="1"/>
</dbReference>
<dbReference type="Pfam" id="PF00650">
    <property type="entry name" value="CRAL_TRIO"/>
    <property type="match status" value="1"/>
</dbReference>
<accession>A0A6C0AKJ8</accession>
<organism evidence="2">
    <name type="scientific">viral metagenome</name>
    <dbReference type="NCBI Taxonomy" id="1070528"/>
    <lineage>
        <taxon>unclassified sequences</taxon>
        <taxon>metagenomes</taxon>
        <taxon>organismal metagenomes</taxon>
    </lineage>
</organism>